<feature type="domain" description="MmeI-like target recognition" evidence="7">
    <location>
        <begin position="656"/>
        <end position="859"/>
    </location>
</feature>
<evidence type="ECO:0000259" key="6">
    <source>
        <dbReference type="Pfam" id="PF20465"/>
    </source>
</evidence>
<proteinExistence type="predicted"/>
<dbReference type="Proteomes" id="UP000001219">
    <property type="component" value="Plasmid pGBRO01"/>
</dbReference>
<dbReference type="Pfam" id="PF20473">
    <property type="entry name" value="MmeI_Mtase"/>
    <property type="match status" value="1"/>
</dbReference>
<organism evidence="10 11">
    <name type="scientific">Gordonia bronchialis (strain ATCC 25592 / DSM 43247 / BCRC 13721 / JCM 3198 / KCTC 3076 / NBRC 16047 / NCTC 10667)</name>
    <name type="common">Rhodococcus bronchialis</name>
    <dbReference type="NCBI Taxonomy" id="526226"/>
    <lineage>
        <taxon>Bacteria</taxon>
        <taxon>Bacillati</taxon>
        <taxon>Actinomycetota</taxon>
        <taxon>Actinomycetes</taxon>
        <taxon>Mycobacteriales</taxon>
        <taxon>Gordoniaceae</taxon>
        <taxon>Gordonia</taxon>
    </lineage>
</organism>
<dbReference type="KEGG" id="gbr:Gbro_4906"/>
<sequence length="941" mass="104460">MSATGVDRGEVLRRLRDFATHWSGTVAKWESTAAPHTEKSYAQSFWSDLLGCFGINASRRDLFERDALRATTGRGGYIDVFQSGVFIGEAKSVGADLVKAHDQALDYLAGGSIGQHEFPKYVLVTDFARIRIDRLGDESWSVEFPVGQSPEHLDELLFLAGHETVTRAEEQDASIHAARLMAGLYAAMVGDDADAPVADGAAQDPDEEDAAVQHASMFLTRILFLLYGDDAGLWEADLFYRWVDQTTTADTLGGQLVTLFQVLNTPAERRPRTLPDLIARFPFVNGALFLDTMPADFFTHDMREALLAACRFRWTRISPAIFGAMFQLVKSREARRTAGEHYTTEDNILKTIGPLFLDTYRARADRLIANKSTSAAQLAAFQDELASNIYVDPACGSGNFLNVAYAKLREIETDIIVERRRRLGETGMSLDATLEQKLTIDRFHGFEINWWPAKIAETAMFLVDHQANLNLAEAIGQAPERLPITITAHITHADALDLDWKAQLPAVAGQTFVFGNPPFLGHATRTDDQAEQLRRAWGTRDISRLDYVTAWHAKTLDLLAQRPGAFAFVTTNSIVQGDQVPRLFGPITANGWRIAFAHRTFAWDSQAPGKAAVHCVIVGFTKDLTVKQRLFTYPSPKADPEPVQVTTDINAYLVDAPAVLITKRNRPLSPEIVPAVFGNMARDEGNLIVENDDYPSVIADPVAAQYVRPFIGSRELLHNLPRWCLWLVDMDPADIKRSPILKERLEKVALMRSRSKAASTRAMASTPHLFGQRSHRDVPHLCLPKVCSETRPYYIAAAISPTTIASDLTFTIEDTDGLQFALVSSAMFIAWQKAIGGRLESRVRFANTLTWNTFPVPALTSATRAKIIAAGRGILAARALHPNRSLAEAYNPLAMDPELLKAHHRLDKEVDTALGASRRLNNERQRLELLFELYRNLSADA</sequence>
<feature type="domain" description="MmeI-like helicase spacer" evidence="6">
    <location>
        <begin position="215"/>
        <end position="289"/>
    </location>
</feature>
<dbReference type="Gene3D" id="3.40.50.150">
    <property type="entry name" value="Vaccinia Virus protein VP39"/>
    <property type="match status" value="1"/>
</dbReference>
<dbReference type="GO" id="GO:0009007">
    <property type="term" value="F:site-specific DNA-methyltransferase (adenine-specific) activity"/>
    <property type="evidence" value="ECO:0007669"/>
    <property type="project" value="UniProtKB-EC"/>
</dbReference>
<dbReference type="AlphaFoldDB" id="D0LFH0"/>
<evidence type="ECO:0000256" key="1">
    <source>
        <dbReference type="ARBA" id="ARBA00011900"/>
    </source>
</evidence>
<dbReference type="SUPFAM" id="SSF53335">
    <property type="entry name" value="S-adenosyl-L-methionine-dependent methyltransferases"/>
    <property type="match status" value="1"/>
</dbReference>
<keyword evidence="11" id="KW-1185">Reference proteome</keyword>
<keyword evidence="2" id="KW-0489">Methyltransferase</keyword>
<evidence type="ECO:0000256" key="3">
    <source>
        <dbReference type="ARBA" id="ARBA00022679"/>
    </source>
</evidence>
<keyword evidence="10" id="KW-0614">Plasmid</keyword>
<evidence type="ECO:0000259" key="7">
    <source>
        <dbReference type="Pfam" id="PF20466"/>
    </source>
</evidence>
<protein>
    <recommendedName>
        <fullName evidence="1">site-specific DNA-methyltransferase (adenine-specific)</fullName>
        <ecNumber evidence="1">2.1.1.72</ecNumber>
    </recommendedName>
</protein>
<accession>D0LFH0</accession>
<dbReference type="OrthoDB" id="4280289at2"/>
<dbReference type="GO" id="GO:0032259">
    <property type="term" value="P:methylation"/>
    <property type="evidence" value="ECO:0007669"/>
    <property type="project" value="UniProtKB-KW"/>
</dbReference>
<feature type="domain" description="MmeI-like DNA-methyltransferase" evidence="9">
    <location>
        <begin position="371"/>
        <end position="631"/>
    </location>
</feature>
<keyword evidence="3" id="KW-0808">Transferase</keyword>
<dbReference type="Pfam" id="PF20466">
    <property type="entry name" value="MmeI_TRD"/>
    <property type="match status" value="1"/>
</dbReference>
<dbReference type="Pfam" id="PF20467">
    <property type="entry name" value="MmeI_C"/>
    <property type="match status" value="1"/>
</dbReference>
<evidence type="ECO:0000259" key="5">
    <source>
        <dbReference type="Pfam" id="PF20464"/>
    </source>
</evidence>
<evidence type="ECO:0000259" key="9">
    <source>
        <dbReference type="Pfam" id="PF20473"/>
    </source>
</evidence>
<dbReference type="InterPro" id="IPR046817">
    <property type="entry name" value="MmeI_N"/>
</dbReference>
<dbReference type="InterPro" id="IPR046820">
    <property type="entry name" value="MmeI_TRD"/>
</dbReference>
<dbReference type="EC" id="2.1.1.72" evidence="1"/>
<comment type="catalytic activity">
    <reaction evidence="4">
        <text>a 2'-deoxyadenosine in DNA + S-adenosyl-L-methionine = an N(6)-methyl-2'-deoxyadenosine in DNA + S-adenosyl-L-homocysteine + H(+)</text>
        <dbReference type="Rhea" id="RHEA:15197"/>
        <dbReference type="Rhea" id="RHEA-COMP:12418"/>
        <dbReference type="Rhea" id="RHEA-COMP:12419"/>
        <dbReference type="ChEBI" id="CHEBI:15378"/>
        <dbReference type="ChEBI" id="CHEBI:57856"/>
        <dbReference type="ChEBI" id="CHEBI:59789"/>
        <dbReference type="ChEBI" id="CHEBI:90615"/>
        <dbReference type="ChEBI" id="CHEBI:90616"/>
        <dbReference type="EC" id="2.1.1.72"/>
    </reaction>
</comment>
<dbReference type="HOGENOM" id="CLU_005831_3_0_11"/>
<feature type="domain" description="MmeI-like N-terminal" evidence="5">
    <location>
        <begin position="16"/>
        <end position="189"/>
    </location>
</feature>
<evidence type="ECO:0000259" key="8">
    <source>
        <dbReference type="Pfam" id="PF20467"/>
    </source>
</evidence>
<evidence type="ECO:0000313" key="10">
    <source>
        <dbReference type="EMBL" id="ACY24019.1"/>
    </source>
</evidence>
<name>D0LFH0_GORB4</name>
<dbReference type="PANTHER" id="PTHR33841">
    <property type="entry name" value="DNA METHYLTRANSFERASE YEEA-RELATED"/>
    <property type="match status" value="1"/>
</dbReference>
<dbReference type="PANTHER" id="PTHR33841:SF1">
    <property type="entry name" value="DNA METHYLTRANSFERASE A"/>
    <property type="match status" value="1"/>
</dbReference>
<dbReference type="InterPro" id="IPR046818">
    <property type="entry name" value="MmeI_C"/>
</dbReference>
<dbReference type="Pfam" id="PF20464">
    <property type="entry name" value="MmeI_N"/>
    <property type="match status" value="1"/>
</dbReference>
<feature type="domain" description="MmeI-like C-terminal" evidence="8">
    <location>
        <begin position="862"/>
        <end position="939"/>
    </location>
</feature>
<evidence type="ECO:0000256" key="4">
    <source>
        <dbReference type="ARBA" id="ARBA00047942"/>
    </source>
</evidence>
<geneLocation type="plasmid" evidence="10 11">
    <name>pGBRO01</name>
</geneLocation>
<dbReference type="eggNOG" id="COG1002">
    <property type="taxonomic scope" value="Bacteria"/>
</dbReference>
<dbReference type="InterPro" id="IPR050953">
    <property type="entry name" value="N4_N6_ade-DNA_methylase"/>
</dbReference>
<dbReference type="InterPro" id="IPR029063">
    <property type="entry name" value="SAM-dependent_MTases_sf"/>
</dbReference>
<gene>
    <name evidence="10" type="ORF">Gbro_4906</name>
</gene>
<dbReference type="Pfam" id="PF20465">
    <property type="entry name" value="MmeI_hel"/>
    <property type="match status" value="1"/>
</dbReference>
<dbReference type="REBASE" id="22984">
    <property type="entry name" value="GbrORF4906P"/>
</dbReference>
<reference evidence="10 11" key="1">
    <citation type="journal article" date="2010" name="Stand. Genomic Sci.">
        <title>Complete genome sequence of Gordonia bronchialis type strain (3410).</title>
        <authorList>
            <person name="Ivanova N."/>
            <person name="Sikorski J."/>
            <person name="Jando M."/>
            <person name="Lapidus A."/>
            <person name="Nolan M."/>
            <person name="Lucas S."/>
            <person name="Del Rio T.G."/>
            <person name="Tice H."/>
            <person name="Copeland A."/>
            <person name="Cheng J.F."/>
            <person name="Chen F."/>
            <person name="Bruce D."/>
            <person name="Goodwin L."/>
            <person name="Pitluck S."/>
            <person name="Mavromatis K."/>
            <person name="Ovchinnikova G."/>
            <person name="Pati A."/>
            <person name="Chen A."/>
            <person name="Palaniappan K."/>
            <person name="Land M."/>
            <person name="Hauser L."/>
            <person name="Chang Y.J."/>
            <person name="Jeffries C.D."/>
            <person name="Chain P."/>
            <person name="Saunders E."/>
            <person name="Han C."/>
            <person name="Detter J.C."/>
            <person name="Brettin T."/>
            <person name="Rohde M."/>
            <person name="Goker M."/>
            <person name="Bristow J."/>
            <person name="Eisen J.A."/>
            <person name="Markowitz V."/>
            <person name="Hugenholtz P."/>
            <person name="Klenk H.P."/>
            <person name="Kyrpides N.C."/>
        </authorList>
    </citation>
    <scope>NUCLEOTIDE SEQUENCE [LARGE SCALE GENOMIC DNA]</scope>
    <source>
        <strain evidence="11">ATCC 25592 / DSM 43247 / BCRC 13721 / JCM 3198 / KCTC 3076 / NBRC 16047 / NCTC 10667</strain>
        <plasmid evidence="11">pGBRO01</plasmid>
    </source>
</reference>
<dbReference type="RefSeq" id="WP_012836489.1">
    <property type="nucleotide sequence ID" value="NC_013442.1"/>
</dbReference>
<evidence type="ECO:0000256" key="2">
    <source>
        <dbReference type="ARBA" id="ARBA00022603"/>
    </source>
</evidence>
<dbReference type="InterPro" id="IPR046816">
    <property type="entry name" value="MmeI_Mtase"/>
</dbReference>
<evidence type="ECO:0000313" key="11">
    <source>
        <dbReference type="Proteomes" id="UP000001219"/>
    </source>
</evidence>
<dbReference type="InterPro" id="IPR046819">
    <property type="entry name" value="MmeI_hel"/>
</dbReference>
<dbReference type="EMBL" id="CP001803">
    <property type="protein sequence ID" value="ACY24019.1"/>
    <property type="molecule type" value="Genomic_DNA"/>
</dbReference>